<name>S0B0R9_ENTIV</name>
<reference evidence="1" key="1">
    <citation type="submission" date="2012-06" db="EMBL/GenBank/DDBJ databases">
        <title>Short 5' UTR of Entamoeba genes.</title>
        <authorList>
            <person name="Hiranuka K."/>
            <person name="Kumagai M."/>
            <person name="Wakaguri H."/>
            <person name="Suzuki Y."/>
            <person name="Sugano S."/>
            <person name="Watanabe J."/>
            <person name="Makioka A."/>
        </authorList>
    </citation>
    <scope>NUCLEOTIDE SEQUENCE</scope>
    <source>
        <strain evidence="1">IP1</strain>
    </source>
</reference>
<sequence>MWGGETRFCSKKYATFKDEMKCPKYHEIEKVGKIGGVIDCIGRGVKISLILQRIPLVITTTYSNQKKGIYFKSSYNNVTTSSKIINSLQKVEVGTGCKVTEKDYTIGVEHGVTYARPMKITFNTLGLYQKVYCNAFVTYHPLLNNFPRVSFYTGSNFASFGICSLFSPLKNLEIMTDVKMKKRQNEKEDFQVSFGTKYFSKFGDLRALVSSAGDVMVGIQANYCSLVFSKRFW</sequence>
<dbReference type="AlphaFoldDB" id="S0B0R9"/>
<evidence type="ECO:0000313" key="1">
    <source>
        <dbReference type="EMBL" id="BAN41138.1"/>
    </source>
</evidence>
<dbReference type="EMBL" id="AK422677">
    <property type="protein sequence ID" value="BAN41138.1"/>
    <property type="molecule type" value="mRNA"/>
</dbReference>
<organism evidence="1">
    <name type="scientific">Entamoeba invadens</name>
    <dbReference type="NCBI Taxonomy" id="33085"/>
    <lineage>
        <taxon>Eukaryota</taxon>
        <taxon>Amoebozoa</taxon>
        <taxon>Evosea</taxon>
        <taxon>Archamoebae</taxon>
        <taxon>Mastigamoebida</taxon>
        <taxon>Entamoebidae</taxon>
        <taxon>Entamoeba</taxon>
    </lineage>
</organism>
<proteinExistence type="evidence at transcript level"/>
<accession>S0B0R9</accession>
<dbReference type="VEuPathDB" id="AmoebaDB:EIN_169010"/>
<protein>
    <submittedName>
        <fullName evidence="1">Uncharacterized protein</fullName>
    </submittedName>
</protein>